<evidence type="ECO:0000313" key="1">
    <source>
        <dbReference type="EMBL" id="SMQ53885.1"/>
    </source>
</evidence>
<dbReference type="Proteomes" id="UP000215127">
    <property type="component" value="Chromosome 9"/>
</dbReference>
<accession>A0A1X7S2K9</accession>
<dbReference type="EMBL" id="LT853700">
    <property type="protein sequence ID" value="SMQ53885.1"/>
    <property type="molecule type" value="Genomic_DNA"/>
</dbReference>
<proteinExistence type="predicted"/>
<gene>
    <name evidence="1" type="ORF">ZT3D7_G9039</name>
</gene>
<evidence type="ECO:0000313" key="2">
    <source>
        <dbReference type="Proteomes" id="UP000215127"/>
    </source>
</evidence>
<protein>
    <submittedName>
        <fullName evidence="1">Uncharacterized protein</fullName>
    </submittedName>
</protein>
<organism evidence="1 2">
    <name type="scientific">Zymoseptoria tritici (strain ST99CH_3D7)</name>
    <dbReference type="NCBI Taxonomy" id="1276538"/>
    <lineage>
        <taxon>Eukaryota</taxon>
        <taxon>Fungi</taxon>
        <taxon>Dikarya</taxon>
        <taxon>Ascomycota</taxon>
        <taxon>Pezizomycotina</taxon>
        <taxon>Dothideomycetes</taxon>
        <taxon>Dothideomycetidae</taxon>
        <taxon>Mycosphaerellales</taxon>
        <taxon>Mycosphaerellaceae</taxon>
        <taxon>Zymoseptoria</taxon>
    </lineage>
</organism>
<keyword evidence="2" id="KW-1185">Reference proteome</keyword>
<name>A0A1X7S2K9_ZYMT9</name>
<sequence>MDYFKPVQELIGKPDRGEDFLIKHRYGFDFNSGRDRMDVQLRSLQTRTYPNVRETADMLWDHGLWGVLTYQVELPRVWEDETVYGEALTSMFEETDAADEGETVAEVADVKWPR</sequence>
<dbReference type="AlphaFoldDB" id="A0A1X7S2K9"/>
<reference evidence="1 2" key="1">
    <citation type="submission" date="2016-06" db="EMBL/GenBank/DDBJ databases">
        <authorList>
            <person name="Kjaerup R.B."/>
            <person name="Dalgaard T.S."/>
            <person name="Juul-Madsen H.R."/>
        </authorList>
    </citation>
    <scope>NUCLEOTIDE SEQUENCE [LARGE SCALE GENOMIC DNA]</scope>
</reference>